<feature type="domain" description="DUF302" evidence="1">
    <location>
        <begin position="35"/>
        <end position="98"/>
    </location>
</feature>
<dbReference type="PIRSF" id="PIRSF021774">
    <property type="entry name" value="UCP021774"/>
    <property type="match status" value="1"/>
</dbReference>
<dbReference type="OrthoDB" id="9791067at2"/>
<dbReference type="Gene3D" id="3.30.310.70">
    <property type="entry name" value="TT1751-like domain"/>
    <property type="match status" value="1"/>
</dbReference>
<evidence type="ECO:0000313" key="3">
    <source>
        <dbReference type="Proteomes" id="UP000244867"/>
    </source>
</evidence>
<dbReference type="CDD" id="cd14797">
    <property type="entry name" value="DUF302"/>
    <property type="match status" value="1"/>
</dbReference>
<evidence type="ECO:0000259" key="1">
    <source>
        <dbReference type="Pfam" id="PF03625"/>
    </source>
</evidence>
<dbReference type="RefSeq" id="WP_108343940.1">
    <property type="nucleotide sequence ID" value="NZ_PYXZ01000002.1"/>
</dbReference>
<keyword evidence="3" id="KW-1185">Reference proteome</keyword>
<organism evidence="2 3">
    <name type="scientific">Nocardioides currus</name>
    <dbReference type="NCBI Taxonomy" id="2133958"/>
    <lineage>
        <taxon>Bacteria</taxon>
        <taxon>Bacillati</taxon>
        <taxon>Actinomycetota</taxon>
        <taxon>Actinomycetes</taxon>
        <taxon>Propionibacteriales</taxon>
        <taxon>Nocardioidaceae</taxon>
        <taxon>Nocardioides</taxon>
    </lineage>
</organism>
<accession>A0A2R7Z1C8</accession>
<name>A0A2R7Z1C8_9ACTN</name>
<protein>
    <submittedName>
        <fullName evidence="2">ABC transporter</fullName>
    </submittedName>
</protein>
<dbReference type="Proteomes" id="UP000244867">
    <property type="component" value="Unassembled WGS sequence"/>
</dbReference>
<dbReference type="SUPFAM" id="SSF103247">
    <property type="entry name" value="TT1751-like"/>
    <property type="match status" value="1"/>
</dbReference>
<dbReference type="PANTHER" id="PTHR38342">
    <property type="entry name" value="SLR5037 PROTEIN"/>
    <property type="match status" value="1"/>
</dbReference>
<dbReference type="EMBL" id="PYXZ01000002">
    <property type="protein sequence ID" value="PUA82056.1"/>
    <property type="molecule type" value="Genomic_DNA"/>
</dbReference>
<dbReference type="InterPro" id="IPR016796">
    <property type="entry name" value="UCP021774"/>
</dbReference>
<evidence type="ECO:0000313" key="2">
    <source>
        <dbReference type="EMBL" id="PUA82056.1"/>
    </source>
</evidence>
<dbReference type="InterPro" id="IPR035923">
    <property type="entry name" value="TT1751-like_sf"/>
</dbReference>
<dbReference type="Pfam" id="PF03625">
    <property type="entry name" value="DUF302"/>
    <property type="match status" value="1"/>
</dbReference>
<reference evidence="2 3" key="1">
    <citation type="submission" date="2018-03" db="EMBL/GenBank/DDBJ databases">
        <authorList>
            <person name="Keele B.F."/>
        </authorList>
    </citation>
    <scope>NUCLEOTIDE SEQUENCE [LARGE SCALE GENOMIC DNA]</scope>
    <source>
        <strain evidence="2 3">IB-3</strain>
    </source>
</reference>
<comment type="caution">
    <text evidence="2">The sequence shown here is derived from an EMBL/GenBank/DDBJ whole genome shotgun (WGS) entry which is preliminary data.</text>
</comment>
<dbReference type="InterPro" id="IPR005180">
    <property type="entry name" value="DUF302"/>
</dbReference>
<dbReference type="PANTHER" id="PTHR38342:SF1">
    <property type="entry name" value="SLR5037 PROTEIN"/>
    <property type="match status" value="1"/>
</dbReference>
<dbReference type="AlphaFoldDB" id="A0A2R7Z1C8"/>
<proteinExistence type="predicted"/>
<sequence length="142" mass="14663">MTFTMSTTVDLPYDEAVNLTRHALAEQGFGVLTEIDLAATMKAKLDVDLPPQIILGACRPQLAHEAISVDPSIAAVLPCNVVVRSTGESTTVVEAFDPDAMMGLAGSPSGDGALASVAADAKQRLTAALAVIAAQTPESQEK</sequence>
<gene>
    <name evidence="2" type="ORF">C7S10_08530</name>
</gene>